<evidence type="ECO:0000259" key="1">
    <source>
        <dbReference type="Pfam" id="PF12697"/>
    </source>
</evidence>
<name>A0A6J4P9Q8_9ACTN</name>
<protein>
    <recommendedName>
        <fullName evidence="1">AB hydrolase-1 domain-containing protein</fullName>
    </recommendedName>
</protein>
<dbReference type="GO" id="GO:0016020">
    <property type="term" value="C:membrane"/>
    <property type="evidence" value="ECO:0007669"/>
    <property type="project" value="TreeGrafter"/>
</dbReference>
<dbReference type="EMBL" id="CADCUT010000105">
    <property type="protein sequence ID" value="CAA9407376.1"/>
    <property type="molecule type" value="Genomic_DNA"/>
</dbReference>
<organism evidence="2">
    <name type="scientific">uncultured Rubrobacteraceae bacterium</name>
    <dbReference type="NCBI Taxonomy" id="349277"/>
    <lineage>
        <taxon>Bacteria</taxon>
        <taxon>Bacillati</taxon>
        <taxon>Actinomycetota</taxon>
        <taxon>Rubrobacteria</taxon>
        <taxon>Rubrobacterales</taxon>
        <taxon>Rubrobacteraceae</taxon>
        <taxon>environmental samples</taxon>
    </lineage>
</organism>
<dbReference type="InterPro" id="IPR050266">
    <property type="entry name" value="AB_hydrolase_sf"/>
</dbReference>
<dbReference type="PANTHER" id="PTHR43798:SF33">
    <property type="entry name" value="HYDROLASE, PUTATIVE (AFU_ORTHOLOGUE AFUA_2G14860)-RELATED"/>
    <property type="match status" value="1"/>
</dbReference>
<feature type="domain" description="AB hydrolase-1" evidence="1">
    <location>
        <begin position="57"/>
        <end position="273"/>
    </location>
</feature>
<dbReference type="SUPFAM" id="SSF53474">
    <property type="entry name" value="alpha/beta-Hydrolases"/>
    <property type="match status" value="1"/>
</dbReference>
<sequence>MGGSSIYRSPGGEAELAALYEEALARLGSGCETRMIATGLGETHVILAGPQDAPPLIVLPGGNFLNPMCLSWFLPLAAAFRIYAPDIIGQPGRSARTRPSAKGDGHARWLVDVLDGLGLGRVPLVGISYGAGLILRLAGLAPGRIAGSVLVSPAGIALGPIWPMIRRTALPALLYRASPKRKRLIRAARPILTDLEEPYVRQLGLVYRHVKLDRELPRAATGEELADYESPTLLFAAENDLFFPAQRVIPRAGEIIPNLKTETLPNNRHVPSREALAGINDRTAAFLGYL</sequence>
<dbReference type="AlphaFoldDB" id="A0A6J4P9Q8"/>
<dbReference type="Gene3D" id="3.40.50.1820">
    <property type="entry name" value="alpha/beta hydrolase"/>
    <property type="match status" value="1"/>
</dbReference>
<proteinExistence type="predicted"/>
<dbReference type="InterPro" id="IPR029058">
    <property type="entry name" value="AB_hydrolase_fold"/>
</dbReference>
<dbReference type="InterPro" id="IPR000073">
    <property type="entry name" value="AB_hydrolase_1"/>
</dbReference>
<gene>
    <name evidence="2" type="ORF">AVDCRST_MAG03-1621</name>
</gene>
<dbReference type="PANTHER" id="PTHR43798">
    <property type="entry name" value="MONOACYLGLYCEROL LIPASE"/>
    <property type="match status" value="1"/>
</dbReference>
<reference evidence="2" key="1">
    <citation type="submission" date="2020-02" db="EMBL/GenBank/DDBJ databases">
        <authorList>
            <person name="Meier V. D."/>
        </authorList>
    </citation>
    <scope>NUCLEOTIDE SEQUENCE</scope>
    <source>
        <strain evidence="2">AVDCRST_MAG03</strain>
    </source>
</reference>
<dbReference type="Pfam" id="PF12697">
    <property type="entry name" value="Abhydrolase_6"/>
    <property type="match status" value="1"/>
</dbReference>
<evidence type="ECO:0000313" key="2">
    <source>
        <dbReference type="EMBL" id="CAA9407376.1"/>
    </source>
</evidence>
<dbReference type="GO" id="GO:0003824">
    <property type="term" value="F:catalytic activity"/>
    <property type="evidence" value="ECO:0007669"/>
    <property type="project" value="UniProtKB-ARBA"/>
</dbReference>
<accession>A0A6J4P9Q8</accession>